<dbReference type="SUPFAM" id="SSF88723">
    <property type="entry name" value="PIN domain-like"/>
    <property type="match status" value="1"/>
</dbReference>
<protein>
    <submittedName>
        <fullName evidence="3">Type II toxin-antitoxin system VapC family toxin</fullName>
    </submittedName>
</protein>
<dbReference type="InterPro" id="IPR044153">
    <property type="entry name" value="PIN_Pae0151-like"/>
</dbReference>
<dbReference type="Gene3D" id="3.40.50.1010">
    <property type="entry name" value="5'-nuclease"/>
    <property type="match status" value="1"/>
</dbReference>
<dbReference type="PANTHER" id="PTHR35901:SF1">
    <property type="entry name" value="EXONUCLEASE VAPC9"/>
    <property type="match status" value="1"/>
</dbReference>
<dbReference type="CDD" id="cd09873">
    <property type="entry name" value="PIN_Pae0151-like"/>
    <property type="match status" value="1"/>
</dbReference>
<dbReference type="EMBL" id="CP040098">
    <property type="protein sequence ID" value="QCQ21917.1"/>
    <property type="molecule type" value="Genomic_DNA"/>
</dbReference>
<evidence type="ECO:0000259" key="2">
    <source>
        <dbReference type="Pfam" id="PF01850"/>
    </source>
</evidence>
<dbReference type="InterPro" id="IPR002716">
    <property type="entry name" value="PIN_dom"/>
</dbReference>
<gene>
    <name evidence="3" type="ORF">FDQ92_06845</name>
</gene>
<keyword evidence="4" id="KW-1185">Reference proteome</keyword>
<dbReference type="InterPro" id="IPR029060">
    <property type="entry name" value="PIN-like_dom_sf"/>
</dbReference>
<dbReference type="PANTHER" id="PTHR35901">
    <property type="entry name" value="RIBONUCLEASE VAPC3"/>
    <property type="match status" value="1"/>
</dbReference>
<proteinExistence type="predicted"/>
<dbReference type="KEGG" id="dax:FDQ92_06845"/>
<reference evidence="3 4" key="2">
    <citation type="submission" date="2019-05" db="EMBL/GenBank/DDBJ databases">
        <authorList>
            <person name="Suflita J.M."/>
            <person name="Marks C.R."/>
        </authorList>
    </citation>
    <scope>NUCLEOTIDE SEQUENCE [LARGE SCALE GENOMIC DNA]</scope>
    <source>
        <strain evidence="3 4">ALDC</strain>
    </source>
</reference>
<dbReference type="OrthoDB" id="5519499at2"/>
<name>A0A4P8L209_9BACT</name>
<keyword evidence="1" id="KW-0460">Magnesium</keyword>
<dbReference type="RefSeq" id="WP_137423886.1">
    <property type="nucleotide sequence ID" value="NZ_CP040098.1"/>
</dbReference>
<accession>A0A4P8L209</accession>
<sequence length="144" mass="16453">MPVPRMVVDASVILKWVLGSDREPDHGCALRILDDWAAGRIELTVPSLWEYEVGNILGREIPHQALRKMKLLRNLRMINEPLNEEMIGLCFQWMEQAAVTFYDASYLAVAVVLDGRLVTADRRFAQRMARPDRILLVSDYGKEG</sequence>
<evidence type="ECO:0000313" key="3">
    <source>
        <dbReference type="EMBL" id="QCQ21917.1"/>
    </source>
</evidence>
<dbReference type="Proteomes" id="UP000298602">
    <property type="component" value="Chromosome"/>
</dbReference>
<feature type="domain" description="PIN" evidence="2">
    <location>
        <begin position="6"/>
        <end position="126"/>
    </location>
</feature>
<reference evidence="3 4" key="1">
    <citation type="submission" date="2019-05" db="EMBL/GenBank/DDBJ databases">
        <title>The Complete Genome Sequence of the n-alkane-degrading Desulfoglaeba alkanexedens ALDC reveals multiple alkylsuccinate synthase gene clusters.</title>
        <authorList>
            <person name="Callaghan A.V."/>
            <person name="Davidova I.A."/>
            <person name="Duncan K.E."/>
            <person name="Morris B."/>
            <person name="McInerney M.J."/>
        </authorList>
    </citation>
    <scope>NUCLEOTIDE SEQUENCE [LARGE SCALE GENOMIC DNA]</scope>
    <source>
        <strain evidence="3 4">ALDC</strain>
    </source>
</reference>
<organism evidence="3 4">
    <name type="scientific">Desulfoglaeba alkanexedens ALDC</name>
    <dbReference type="NCBI Taxonomy" id="980445"/>
    <lineage>
        <taxon>Bacteria</taxon>
        <taxon>Pseudomonadati</taxon>
        <taxon>Thermodesulfobacteriota</taxon>
        <taxon>Syntrophobacteria</taxon>
        <taxon>Syntrophobacterales</taxon>
        <taxon>Syntrophobacteraceae</taxon>
        <taxon>Desulfoglaeba</taxon>
    </lineage>
</organism>
<dbReference type="InterPro" id="IPR051619">
    <property type="entry name" value="TypeII_TA_RNase_PINc/VapC"/>
</dbReference>
<dbReference type="AlphaFoldDB" id="A0A4P8L209"/>
<dbReference type="Pfam" id="PF01850">
    <property type="entry name" value="PIN"/>
    <property type="match status" value="1"/>
</dbReference>
<evidence type="ECO:0000256" key="1">
    <source>
        <dbReference type="ARBA" id="ARBA00022842"/>
    </source>
</evidence>
<evidence type="ECO:0000313" key="4">
    <source>
        <dbReference type="Proteomes" id="UP000298602"/>
    </source>
</evidence>